<sequence>MGDQDTRTLPAAARSGGKIRPKRKSFARRQEDARKWLERLVPPEKITEERIKELAAYVDRYRPGSRYQQIADAMVRNNEQPSYAKVAARYQARKEAWQRRNTTGKPVELTEDVLVRLTSSIAQSWAAHNRGPSWTEVGEIMGWDRPQTRDALNRLYTEGVVSFSAESGSLALSGRPSRRAYRVST</sequence>
<proteinExistence type="predicted"/>
<dbReference type="EMBL" id="JAHOPC010000010">
    <property type="protein sequence ID" value="MBU8867822.1"/>
    <property type="molecule type" value="Genomic_DNA"/>
</dbReference>
<name>A0ABS6I7Y0_9MICC</name>
<evidence type="ECO:0000313" key="2">
    <source>
        <dbReference type="EMBL" id="MBU8867822.1"/>
    </source>
</evidence>
<keyword evidence="3" id="KW-1185">Reference proteome</keyword>
<reference evidence="2 3" key="1">
    <citation type="submission" date="2021-06" db="EMBL/GenBank/DDBJ databases">
        <authorList>
            <person name="Jeong J.W."/>
        </authorList>
    </citation>
    <scope>NUCLEOTIDE SEQUENCE [LARGE SCALE GENOMIC DNA]</scope>
    <source>
        <strain evidence="2 3">MMS21-TAE1-1</strain>
    </source>
</reference>
<feature type="region of interest" description="Disordered" evidence="1">
    <location>
        <begin position="1"/>
        <end position="29"/>
    </location>
</feature>
<dbReference type="RefSeq" id="WP_216925942.1">
    <property type="nucleotide sequence ID" value="NZ_JAHOPC010000010.1"/>
</dbReference>
<accession>A0ABS6I7Y0</accession>
<protein>
    <submittedName>
        <fullName evidence="2">Uncharacterized protein</fullName>
    </submittedName>
</protein>
<feature type="compositionally biased region" description="Basic residues" evidence="1">
    <location>
        <begin position="17"/>
        <end position="27"/>
    </location>
</feature>
<evidence type="ECO:0000256" key="1">
    <source>
        <dbReference type="SAM" id="MobiDB-lite"/>
    </source>
</evidence>
<gene>
    <name evidence="2" type="ORF">KSW38_16160</name>
</gene>
<organism evidence="2 3">
    <name type="scientific">Paenarthrobacter aromaticivorans</name>
    <dbReference type="NCBI Taxonomy" id="2849150"/>
    <lineage>
        <taxon>Bacteria</taxon>
        <taxon>Bacillati</taxon>
        <taxon>Actinomycetota</taxon>
        <taxon>Actinomycetes</taxon>
        <taxon>Micrococcales</taxon>
        <taxon>Micrococcaceae</taxon>
        <taxon>Paenarthrobacter</taxon>
    </lineage>
</organism>
<dbReference type="Proteomes" id="UP000824166">
    <property type="component" value="Unassembled WGS sequence"/>
</dbReference>
<comment type="caution">
    <text evidence="2">The sequence shown here is derived from an EMBL/GenBank/DDBJ whole genome shotgun (WGS) entry which is preliminary data.</text>
</comment>
<evidence type="ECO:0000313" key="3">
    <source>
        <dbReference type="Proteomes" id="UP000824166"/>
    </source>
</evidence>